<dbReference type="EMBL" id="MN739731">
    <property type="protein sequence ID" value="QHT23364.1"/>
    <property type="molecule type" value="Genomic_DNA"/>
</dbReference>
<evidence type="ECO:0008006" key="2">
    <source>
        <dbReference type="Google" id="ProtNLM"/>
    </source>
</evidence>
<reference evidence="1" key="1">
    <citation type="journal article" date="2020" name="Nature">
        <title>Giant virus diversity and host interactions through global metagenomics.</title>
        <authorList>
            <person name="Schulz F."/>
            <person name="Roux S."/>
            <person name="Paez-Espino D."/>
            <person name="Jungbluth S."/>
            <person name="Walsh D.A."/>
            <person name="Denef V.J."/>
            <person name="McMahon K.D."/>
            <person name="Konstantinidis K.T."/>
            <person name="Eloe-Fadrosh E.A."/>
            <person name="Kyrpides N.C."/>
            <person name="Woyke T."/>
        </authorList>
    </citation>
    <scope>NUCLEOTIDE SEQUENCE</scope>
    <source>
        <strain evidence="1">GVMAG-M-3300023179-116</strain>
    </source>
</reference>
<dbReference type="AlphaFoldDB" id="A0A6C0E2U3"/>
<accession>A0A6C0E2U3</accession>
<name>A0A6C0E2U3_9ZZZZ</name>
<evidence type="ECO:0000313" key="1">
    <source>
        <dbReference type="EMBL" id="QHT23364.1"/>
    </source>
</evidence>
<protein>
    <recommendedName>
        <fullName evidence="2">Sulfotransferase domain-containing protein</fullName>
    </recommendedName>
</protein>
<dbReference type="SUPFAM" id="SSF52540">
    <property type="entry name" value="P-loop containing nucleoside triphosphate hydrolases"/>
    <property type="match status" value="1"/>
</dbReference>
<dbReference type="InterPro" id="IPR027417">
    <property type="entry name" value="P-loop_NTPase"/>
</dbReference>
<dbReference type="Gene3D" id="3.40.50.300">
    <property type="entry name" value="P-loop containing nucleotide triphosphate hydrolases"/>
    <property type="match status" value="1"/>
</dbReference>
<organism evidence="1">
    <name type="scientific">viral metagenome</name>
    <dbReference type="NCBI Taxonomy" id="1070528"/>
    <lineage>
        <taxon>unclassified sequences</taxon>
        <taxon>metagenomes</taxon>
        <taxon>organismal metagenomes</taxon>
    </lineage>
</organism>
<sequence length="271" mass="31598">MKKYVQFVCLSGLPRSGSTLLSAILSQNPAIHAEGNSAVCQLMWDMYVSCTTTSREQITANNRESSVTELISSIPQIYYNNIDENEKIIVDKCRSWTMPYNISLLKKYIDKDIKIIVLERPILEIVNSFCKLYKKNNIEKNYHDFLNLNSEPIMRSLNGVLYAKHNNQDNNFLFITYNELVEQPTETIKKIYNFCHWEYFDHDFNNIIPKYKEDDSKYNLPGFHDVRPTIVKSGTTLNNTIENSELPQEVIDKCLFIDNNINNLDDRLKNN</sequence>
<dbReference type="Pfam" id="PF13469">
    <property type="entry name" value="Sulfotransfer_3"/>
    <property type="match status" value="1"/>
</dbReference>
<proteinExistence type="predicted"/>